<keyword evidence="4" id="KW-0539">Nucleus</keyword>
<dbReference type="OrthoDB" id="10266074at2759"/>
<keyword evidence="9" id="KW-1185">Reference proteome</keyword>
<keyword evidence="3" id="KW-0804">Transcription</keyword>
<dbReference type="InterPro" id="IPR009072">
    <property type="entry name" value="Histone-fold"/>
</dbReference>
<dbReference type="GO" id="GO:0006366">
    <property type="term" value="P:transcription by RNA polymerase II"/>
    <property type="evidence" value="ECO:0007669"/>
    <property type="project" value="InterPro"/>
</dbReference>
<evidence type="ECO:0000313" key="8">
    <source>
        <dbReference type="EMBL" id="KAG8469177.1"/>
    </source>
</evidence>
<dbReference type="Pfam" id="PF02269">
    <property type="entry name" value="TFIID-18kDa"/>
    <property type="match status" value="1"/>
</dbReference>
<dbReference type="GO" id="GO:0005634">
    <property type="term" value="C:nucleus"/>
    <property type="evidence" value="ECO:0007669"/>
    <property type="project" value="UniProtKB-SubCell"/>
</dbReference>
<dbReference type="GO" id="GO:0046982">
    <property type="term" value="F:protein heterodimerization activity"/>
    <property type="evidence" value="ECO:0007669"/>
    <property type="project" value="InterPro"/>
</dbReference>
<organism evidence="8 9">
    <name type="scientific">Diacronema lutheri</name>
    <name type="common">Unicellular marine alga</name>
    <name type="synonym">Monochrysis lutheri</name>
    <dbReference type="NCBI Taxonomy" id="2081491"/>
    <lineage>
        <taxon>Eukaryota</taxon>
        <taxon>Haptista</taxon>
        <taxon>Haptophyta</taxon>
        <taxon>Pavlovophyceae</taxon>
        <taxon>Pavlovales</taxon>
        <taxon>Pavlovaceae</taxon>
        <taxon>Diacronema</taxon>
    </lineage>
</organism>
<sequence>MERKRVFTGELSAMVYGFGGDEAPDAATLDVLEDAMVEFVAGVVQRASAVAHKPGKVRAQDVLCAIRNNPKQWGRAKELLLLKKEIEEAKRTSRVNENAIDALESYADDDAALHPELPPEDEDIEPALNSGDEAGGV</sequence>
<name>A0A8J6CBU7_DIALT</name>
<dbReference type="SUPFAM" id="SSF47113">
    <property type="entry name" value="Histone-fold"/>
    <property type="match status" value="1"/>
</dbReference>
<accession>A0A8J6CBU7</accession>
<evidence type="ECO:0000256" key="1">
    <source>
        <dbReference type="ARBA" id="ARBA00004123"/>
    </source>
</evidence>
<dbReference type="Proteomes" id="UP000751190">
    <property type="component" value="Unassembled WGS sequence"/>
</dbReference>
<comment type="caution">
    <text evidence="8">The sequence shown here is derived from an EMBL/GenBank/DDBJ whole genome shotgun (WGS) entry which is preliminary data.</text>
</comment>
<feature type="region of interest" description="Disordered" evidence="7">
    <location>
        <begin position="106"/>
        <end position="137"/>
    </location>
</feature>
<dbReference type="PANTHER" id="PTHR11380:SF5">
    <property type="entry name" value="TRANSCRIPTION INITIATION FACTOR TFIID SUBUNIT 13"/>
    <property type="match status" value="1"/>
</dbReference>
<reference evidence="8" key="1">
    <citation type="submission" date="2021-05" db="EMBL/GenBank/DDBJ databases">
        <title>The genome of the haptophyte Pavlova lutheri (Diacronema luteri, Pavlovales) - a model for lipid biosynthesis in eukaryotic algae.</title>
        <authorList>
            <person name="Hulatt C.J."/>
            <person name="Posewitz M.C."/>
        </authorList>
    </citation>
    <scope>NUCLEOTIDE SEQUENCE</scope>
    <source>
        <strain evidence="8">NIVA-4/92</strain>
    </source>
</reference>
<protein>
    <recommendedName>
        <fullName evidence="6">Transcription initiation factor TFIID subunit 13</fullName>
    </recommendedName>
</protein>
<evidence type="ECO:0000256" key="3">
    <source>
        <dbReference type="ARBA" id="ARBA00023163"/>
    </source>
</evidence>
<keyword evidence="2" id="KW-0805">Transcription regulation</keyword>
<evidence type="ECO:0000256" key="5">
    <source>
        <dbReference type="ARBA" id="ARBA00038392"/>
    </source>
</evidence>
<evidence type="ECO:0000256" key="7">
    <source>
        <dbReference type="SAM" id="MobiDB-lite"/>
    </source>
</evidence>
<evidence type="ECO:0000256" key="4">
    <source>
        <dbReference type="ARBA" id="ARBA00023242"/>
    </source>
</evidence>
<comment type="subcellular location">
    <subcellularLocation>
        <location evidence="1">Nucleus</location>
    </subcellularLocation>
</comment>
<dbReference type="EMBL" id="JAGTXO010000003">
    <property type="protein sequence ID" value="KAG8469177.1"/>
    <property type="molecule type" value="Genomic_DNA"/>
</dbReference>
<dbReference type="Gene3D" id="1.10.20.10">
    <property type="entry name" value="Histone, subunit A"/>
    <property type="match status" value="1"/>
</dbReference>
<comment type="similarity">
    <text evidence="5">Belongs to the TAF13 family.</text>
</comment>
<dbReference type="AlphaFoldDB" id="A0A8J6CBU7"/>
<evidence type="ECO:0000256" key="2">
    <source>
        <dbReference type="ARBA" id="ARBA00023015"/>
    </source>
</evidence>
<proteinExistence type="inferred from homology"/>
<dbReference type="PANTHER" id="PTHR11380">
    <property type="entry name" value="TRANSCRIPTION INITIATION FACTOR TFIID/SUPT3-RELATED"/>
    <property type="match status" value="1"/>
</dbReference>
<dbReference type="InterPro" id="IPR003195">
    <property type="entry name" value="TFIID_TAF13"/>
</dbReference>
<evidence type="ECO:0000313" key="9">
    <source>
        <dbReference type="Proteomes" id="UP000751190"/>
    </source>
</evidence>
<gene>
    <name evidence="8" type="ORF">KFE25_007695</name>
</gene>
<evidence type="ECO:0000256" key="6">
    <source>
        <dbReference type="ARBA" id="ARBA00040136"/>
    </source>
</evidence>